<dbReference type="Pfam" id="PF04468">
    <property type="entry name" value="PSP1"/>
    <property type="match status" value="1"/>
</dbReference>
<dbReference type="NCBIfam" id="NF041131">
    <property type="entry name" value="RicT_YaaT_fam"/>
    <property type="match status" value="1"/>
</dbReference>
<sequence>MSLIVGVRFKNNGKTYYFDPGTLSLQVGDGVIVETARGQEYGTVSIANSPVDDKEIASPLKPVLRRATAEDVLRAEENEKLGKEALKVTAQKVEKHKLNMKLVSAEYAFDRSKVTVFFTAEGRVDFRELVRDIAGALHTRIELRQIYERDDIRLRGSLAPCGMPCCCITYLNEYEKVTVKMAKNQNLSLNPTKVSGMCGKLMCCLRYENEYYAETCKLMPKIGSRVNTADGSVKVEGVDLLKRQIRASLENKDGGIEIKVYKLGEFEPMRAGAAARREEEADEDTE</sequence>
<evidence type="ECO:0000313" key="3">
    <source>
        <dbReference type="Proteomes" id="UP000824145"/>
    </source>
</evidence>
<accession>A0A9D1MML9</accession>
<name>A0A9D1MML9_9FIRM</name>
<gene>
    <name evidence="2" type="ORF">IAB07_03355</name>
</gene>
<proteinExistence type="predicted"/>
<evidence type="ECO:0000259" key="1">
    <source>
        <dbReference type="PROSITE" id="PS51411"/>
    </source>
</evidence>
<dbReference type="EMBL" id="DVNJ01000017">
    <property type="protein sequence ID" value="HIU62789.1"/>
    <property type="molecule type" value="Genomic_DNA"/>
</dbReference>
<reference evidence="2" key="2">
    <citation type="journal article" date="2021" name="PeerJ">
        <title>Extensive microbial diversity within the chicken gut microbiome revealed by metagenomics and culture.</title>
        <authorList>
            <person name="Gilroy R."/>
            <person name="Ravi A."/>
            <person name="Getino M."/>
            <person name="Pursley I."/>
            <person name="Horton D.L."/>
            <person name="Alikhan N.F."/>
            <person name="Baker D."/>
            <person name="Gharbi K."/>
            <person name="Hall N."/>
            <person name="Watson M."/>
            <person name="Adriaenssens E.M."/>
            <person name="Foster-Nyarko E."/>
            <person name="Jarju S."/>
            <person name="Secka A."/>
            <person name="Antonio M."/>
            <person name="Oren A."/>
            <person name="Chaudhuri R.R."/>
            <person name="La Ragione R."/>
            <person name="Hildebrand F."/>
            <person name="Pallen M.J."/>
        </authorList>
    </citation>
    <scope>NUCLEOTIDE SEQUENCE</scope>
    <source>
        <strain evidence="2">9366</strain>
    </source>
</reference>
<dbReference type="PANTHER" id="PTHR43830">
    <property type="entry name" value="PROTEIN PSP1"/>
    <property type="match status" value="1"/>
</dbReference>
<protein>
    <submittedName>
        <fullName evidence="2">Stage 0 sporulation family protein</fullName>
    </submittedName>
</protein>
<dbReference type="GO" id="GO:0005737">
    <property type="term" value="C:cytoplasm"/>
    <property type="evidence" value="ECO:0007669"/>
    <property type="project" value="TreeGrafter"/>
</dbReference>
<dbReference type="Proteomes" id="UP000824145">
    <property type="component" value="Unassembled WGS sequence"/>
</dbReference>
<dbReference type="AlphaFoldDB" id="A0A9D1MML9"/>
<dbReference type="PANTHER" id="PTHR43830:SF3">
    <property type="entry name" value="PROTEIN PSP1"/>
    <property type="match status" value="1"/>
</dbReference>
<organism evidence="2 3">
    <name type="scientific">Candidatus Caccalectryoclostridium excrementigallinarum</name>
    <dbReference type="NCBI Taxonomy" id="2840710"/>
    <lineage>
        <taxon>Bacteria</taxon>
        <taxon>Bacillati</taxon>
        <taxon>Bacillota</taxon>
        <taxon>Clostridia</taxon>
        <taxon>Christensenellales</taxon>
        <taxon>Christensenellaceae</taxon>
        <taxon>Christensenellaceae incertae sedis</taxon>
        <taxon>Candidatus Caccalectryoclostridium</taxon>
    </lineage>
</organism>
<feature type="domain" description="PSP1 C-terminal" evidence="1">
    <location>
        <begin position="61"/>
        <end position="146"/>
    </location>
</feature>
<dbReference type="InterPro" id="IPR047767">
    <property type="entry name" value="PSP1-like"/>
</dbReference>
<dbReference type="InterPro" id="IPR007557">
    <property type="entry name" value="PSP1_C"/>
</dbReference>
<comment type="caution">
    <text evidence="2">The sequence shown here is derived from an EMBL/GenBank/DDBJ whole genome shotgun (WGS) entry which is preliminary data.</text>
</comment>
<dbReference type="PROSITE" id="PS51411">
    <property type="entry name" value="PSP1_C"/>
    <property type="match status" value="1"/>
</dbReference>
<evidence type="ECO:0000313" key="2">
    <source>
        <dbReference type="EMBL" id="HIU62789.1"/>
    </source>
</evidence>
<reference evidence="2" key="1">
    <citation type="submission" date="2020-10" db="EMBL/GenBank/DDBJ databases">
        <authorList>
            <person name="Gilroy R."/>
        </authorList>
    </citation>
    <scope>NUCLEOTIDE SEQUENCE</scope>
    <source>
        <strain evidence="2">9366</strain>
    </source>
</reference>